<evidence type="ECO:0000313" key="1">
    <source>
        <dbReference type="EMBL" id="MBP2018467.1"/>
    </source>
</evidence>
<protein>
    <submittedName>
        <fullName evidence="1">Uncharacterized protein</fullName>
    </submittedName>
</protein>
<evidence type="ECO:0000313" key="2">
    <source>
        <dbReference type="Proteomes" id="UP001519289"/>
    </source>
</evidence>
<reference evidence="1 2" key="1">
    <citation type="submission" date="2021-03" db="EMBL/GenBank/DDBJ databases">
        <title>Genomic Encyclopedia of Type Strains, Phase IV (KMG-IV): sequencing the most valuable type-strain genomes for metagenomic binning, comparative biology and taxonomic classification.</title>
        <authorList>
            <person name="Goeker M."/>
        </authorList>
    </citation>
    <scope>NUCLEOTIDE SEQUENCE [LARGE SCALE GENOMIC DNA]</scope>
    <source>
        <strain evidence="1 2">DSM 27138</strain>
    </source>
</reference>
<dbReference type="EMBL" id="JAGGLG010000013">
    <property type="protein sequence ID" value="MBP2018467.1"/>
    <property type="molecule type" value="Genomic_DNA"/>
</dbReference>
<proteinExistence type="predicted"/>
<accession>A0ABS4JSF1</accession>
<keyword evidence="2" id="KW-1185">Reference proteome</keyword>
<name>A0ABS4JSF1_9FIRM</name>
<sequence>MKQVGSDTIYALLKEIKAVAMNASLTGALEDSSRALAEMYNRCVDTLEEQGDRLVGSLFPQLDPDEANMDEIGALASLLAQYLRPKEQSSTGGSGPLDDEE</sequence>
<gene>
    <name evidence="1" type="ORF">J2Z79_001878</name>
</gene>
<organism evidence="1 2">
    <name type="scientific">Symbiobacterium terraclitae</name>
    <dbReference type="NCBI Taxonomy" id="557451"/>
    <lineage>
        <taxon>Bacteria</taxon>
        <taxon>Bacillati</taxon>
        <taxon>Bacillota</taxon>
        <taxon>Clostridia</taxon>
        <taxon>Eubacteriales</taxon>
        <taxon>Symbiobacteriaceae</taxon>
        <taxon>Symbiobacterium</taxon>
    </lineage>
</organism>
<comment type="caution">
    <text evidence="1">The sequence shown here is derived from an EMBL/GenBank/DDBJ whole genome shotgun (WGS) entry which is preliminary data.</text>
</comment>
<dbReference type="Proteomes" id="UP001519289">
    <property type="component" value="Unassembled WGS sequence"/>
</dbReference>
<dbReference type="RefSeq" id="WP_245302509.1">
    <property type="nucleotide sequence ID" value="NZ_JAGGLG010000013.1"/>
</dbReference>